<dbReference type="PROSITE" id="PS50878">
    <property type="entry name" value="RT_POL"/>
    <property type="match status" value="1"/>
</dbReference>
<evidence type="ECO:0000313" key="10">
    <source>
        <dbReference type="EMBL" id="JAS70172.1"/>
    </source>
</evidence>
<dbReference type="PANTHER" id="PTHR37984">
    <property type="entry name" value="PROTEIN CBG26694"/>
    <property type="match status" value="1"/>
</dbReference>
<dbReference type="FunFam" id="3.10.20.370:FF:000001">
    <property type="entry name" value="Retrovirus-related Pol polyprotein from transposon 17.6-like protein"/>
    <property type="match status" value="1"/>
</dbReference>
<evidence type="ECO:0000256" key="2">
    <source>
        <dbReference type="ARBA" id="ARBA00022679"/>
    </source>
</evidence>
<sequence length="1004" mass="117086">MSAENKKMSVIGSVNIKIKIDMFTWKVEFVIVKDLAQKAILGANFIKHSGLLIDLKNNCCRFDFNIEKCIKFVQNITVACMNTNHTYKIGCQEASNEILKIIKEFPTVFTDKIGKTLDYEYKLKVKDHEPVKLRPYPLNPPKQLKIKKIIDELLEQDIIQPSVSQYSSPAFLVGKEDGKSERLVVNYKELNKKLEGVSYPIGDMHELYYHLKGNNYYSVIDLTKSFYQISLAKESQELTTFSVPFGSYSFKRIPFGLLIGSGVLSSYMNKILGELRFTCTLAFLDDIIVYSKTLEEHYMHLKQVLECLKKNNLTVNPEKVKFCYNEIKFLGHLVSKDTIRMDPDRTRTLLESPRPRDKKGIARFIGMTSYFSKFIPNYAEIAHPLNEMRKKSSKFVWDQKCQESFDKLKRAVTRPPVLAIPDFNKEFTVQCDASDKALGSCLLQEADNGHLKPVAYYSRKFNESEVKLTTYQKEALAVVCSINKFRNFLEMRPFNLVTDNSALAWVLSHFRKLGKLGRWVEVILSLPFKITHVKGNQNPVADYLSRLFQDSEVDNNVLHELEKLVNKDKMNDNSLKMNNETVNNKDLVIREETVSINSISTMPFSFMDLKTHQKQDVNITKIMEGVLNYTNSDVYSVEKGVLFYVNNKNNSKRIYLPEHLFKVVYEYYHNSLSGCHFGILKTQQKINERFYHPKLNDYVKNNVKCCEVCLKAKSSNWRDQGPLNSNLSSRPMQKLYMDIYGPLPASSNRMQYILIAVDDFTKYNWIMPLRKCTSGNVINALENNIFKNFSLPEEFVTDNGTYFVSEEFKNYLFNLGIKQRTIIPYTPQGNKSERQIRNLNQILTAYYHDCKKNWDKDLYHVQMALNTCHNESIKSSAFELMFSFKANDGLSLKWQIKDICDEKWSKDKNAKMVEAIQNLKRQNELNSRRNRYNRNHRQLKMYDVVYCRITNQRYKLDLKYEGPFRIISIISSNSYVVQNLKELNEFRRIHLQDVKPTGERRMYI</sequence>
<dbReference type="EC" id="2.7.7.49" evidence="1"/>
<dbReference type="Gene3D" id="3.10.10.10">
    <property type="entry name" value="HIV Type 1 Reverse Transcriptase, subunit A, domain 1"/>
    <property type="match status" value="1"/>
</dbReference>
<dbReference type="InterPro" id="IPR041588">
    <property type="entry name" value="Integrase_H2C2"/>
</dbReference>
<evidence type="ECO:0000256" key="4">
    <source>
        <dbReference type="ARBA" id="ARBA00022722"/>
    </source>
</evidence>
<evidence type="ECO:0000259" key="9">
    <source>
        <dbReference type="PROSITE" id="PS50994"/>
    </source>
</evidence>
<evidence type="ECO:0000259" key="8">
    <source>
        <dbReference type="PROSITE" id="PS50878"/>
    </source>
</evidence>
<dbReference type="InterPro" id="IPR001584">
    <property type="entry name" value="Integrase_cat-core"/>
</dbReference>
<dbReference type="InterPro" id="IPR050951">
    <property type="entry name" value="Retrovirus_Pol_polyprotein"/>
</dbReference>
<keyword evidence="7" id="KW-0511">Multifunctional enzyme</keyword>
<protein>
    <recommendedName>
        <fullName evidence="1">RNA-directed DNA polymerase</fullName>
        <ecNumber evidence="1">2.7.7.49</ecNumber>
    </recommendedName>
</protein>
<dbReference type="Gene3D" id="3.30.70.270">
    <property type="match status" value="2"/>
</dbReference>
<dbReference type="CDD" id="cd09274">
    <property type="entry name" value="RNase_HI_RT_Ty3"/>
    <property type="match status" value="1"/>
</dbReference>
<dbReference type="SUPFAM" id="SSF56672">
    <property type="entry name" value="DNA/RNA polymerases"/>
    <property type="match status" value="1"/>
</dbReference>
<proteinExistence type="predicted"/>
<dbReference type="Pfam" id="PF00078">
    <property type="entry name" value="RVT_1"/>
    <property type="match status" value="1"/>
</dbReference>
<dbReference type="GO" id="GO:0003964">
    <property type="term" value="F:RNA-directed DNA polymerase activity"/>
    <property type="evidence" value="ECO:0007669"/>
    <property type="project" value="UniProtKB-KW"/>
</dbReference>
<evidence type="ECO:0000256" key="5">
    <source>
        <dbReference type="ARBA" id="ARBA00022759"/>
    </source>
</evidence>
<dbReference type="InterPro" id="IPR041577">
    <property type="entry name" value="RT_RNaseH_2"/>
</dbReference>
<dbReference type="InterPro" id="IPR036397">
    <property type="entry name" value="RNaseH_sf"/>
</dbReference>
<dbReference type="InterPro" id="IPR012337">
    <property type="entry name" value="RNaseH-like_sf"/>
</dbReference>
<accession>A0A1B6H681</accession>
<dbReference type="PANTHER" id="PTHR37984:SF5">
    <property type="entry name" value="PROTEIN NYNRIN-LIKE"/>
    <property type="match status" value="1"/>
</dbReference>
<organism evidence="10">
    <name type="scientific">Homalodisca liturata</name>
    <dbReference type="NCBI Taxonomy" id="320908"/>
    <lineage>
        <taxon>Eukaryota</taxon>
        <taxon>Metazoa</taxon>
        <taxon>Ecdysozoa</taxon>
        <taxon>Arthropoda</taxon>
        <taxon>Hexapoda</taxon>
        <taxon>Insecta</taxon>
        <taxon>Pterygota</taxon>
        <taxon>Neoptera</taxon>
        <taxon>Paraneoptera</taxon>
        <taxon>Hemiptera</taxon>
        <taxon>Auchenorrhyncha</taxon>
        <taxon>Membracoidea</taxon>
        <taxon>Cicadellidae</taxon>
        <taxon>Cicadellinae</taxon>
        <taxon>Proconiini</taxon>
        <taxon>Homalodisca</taxon>
    </lineage>
</organism>
<dbReference type="CDD" id="cd01647">
    <property type="entry name" value="RT_LTR"/>
    <property type="match status" value="1"/>
</dbReference>
<dbReference type="GO" id="GO:0042575">
    <property type="term" value="C:DNA polymerase complex"/>
    <property type="evidence" value="ECO:0007669"/>
    <property type="project" value="UniProtKB-ARBA"/>
</dbReference>
<dbReference type="SUPFAM" id="SSF53098">
    <property type="entry name" value="Ribonuclease H-like"/>
    <property type="match status" value="1"/>
</dbReference>
<gene>
    <name evidence="10" type="ORF">g.54363</name>
</gene>
<dbReference type="Gene3D" id="3.30.420.10">
    <property type="entry name" value="Ribonuclease H-like superfamily/Ribonuclease H"/>
    <property type="match status" value="1"/>
</dbReference>
<keyword evidence="5" id="KW-0378">Hydrolase</keyword>
<dbReference type="Gene3D" id="2.40.70.10">
    <property type="entry name" value="Acid Proteases"/>
    <property type="match status" value="1"/>
</dbReference>
<dbReference type="GO" id="GO:0004519">
    <property type="term" value="F:endonuclease activity"/>
    <property type="evidence" value="ECO:0007669"/>
    <property type="project" value="UniProtKB-KW"/>
</dbReference>
<dbReference type="InterPro" id="IPR000477">
    <property type="entry name" value="RT_dom"/>
</dbReference>
<dbReference type="AlphaFoldDB" id="A0A1B6H681"/>
<feature type="domain" description="Integrase catalytic" evidence="9">
    <location>
        <begin position="727"/>
        <end position="886"/>
    </location>
</feature>
<dbReference type="Pfam" id="PF17919">
    <property type="entry name" value="RT_RNaseH_2"/>
    <property type="match status" value="1"/>
</dbReference>
<dbReference type="InterPro" id="IPR043502">
    <property type="entry name" value="DNA/RNA_pol_sf"/>
</dbReference>
<dbReference type="GO" id="GO:0003676">
    <property type="term" value="F:nucleic acid binding"/>
    <property type="evidence" value="ECO:0007669"/>
    <property type="project" value="InterPro"/>
</dbReference>
<dbReference type="InterPro" id="IPR043128">
    <property type="entry name" value="Rev_trsase/Diguanyl_cyclase"/>
</dbReference>
<keyword evidence="5" id="KW-0255">Endonuclease</keyword>
<name>A0A1B6H681_9HEMI</name>
<evidence type="ECO:0000256" key="3">
    <source>
        <dbReference type="ARBA" id="ARBA00022695"/>
    </source>
</evidence>
<dbReference type="Gene3D" id="1.10.340.70">
    <property type="match status" value="1"/>
</dbReference>
<dbReference type="EMBL" id="GECU01037534">
    <property type="protein sequence ID" value="JAS70172.1"/>
    <property type="molecule type" value="Transcribed_RNA"/>
</dbReference>
<keyword evidence="3" id="KW-0548">Nucleotidyltransferase</keyword>
<feature type="domain" description="Reverse transcriptase" evidence="8">
    <location>
        <begin position="154"/>
        <end position="334"/>
    </location>
</feature>
<evidence type="ECO:0000256" key="7">
    <source>
        <dbReference type="ARBA" id="ARBA00023268"/>
    </source>
</evidence>
<reference evidence="10" key="1">
    <citation type="submission" date="2015-11" db="EMBL/GenBank/DDBJ databases">
        <title>De novo transcriptome assembly of four potential Pierce s Disease insect vectors from Arizona vineyards.</title>
        <authorList>
            <person name="Tassone E.E."/>
        </authorList>
    </citation>
    <scope>NUCLEOTIDE SEQUENCE</scope>
</reference>
<dbReference type="FunFam" id="3.30.70.270:FF:000020">
    <property type="entry name" value="Transposon Tf2-6 polyprotein-like Protein"/>
    <property type="match status" value="1"/>
</dbReference>
<keyword evidence="4" id="KW-0540">Nuclease</keyword>
<dbReference type="PROSITE" id="PS50994">
    <property type="entry name" value="INTEGRASE"/>
    <property type="match status" value="1"/>
</dbReference>
<dbReference type="InterPro" id="IPR021109">
    <property type="entry name" value="Peptidase_aspartic_dom_sf"/>
</dbReference>
<keyword evidence="2" id="KW-0808">Transferase</keyword>
<evidence type="ECO:0000256" key="6">
    <source>
        <dbReference type="ARBA" id="ARBA00022918"/>
    </source>
</evidence>
<dbReference type="GO" id="GO:0015074">
    <property type="term" value="P:DNA integration"/>
    <property type="evidence" value="ECO:0007669"/>
    <property type="project" value="InterPro"/>
</dbReference>
<dbReference type="Pfam" id="PF00665">
    <property type="entry name" value="rve"/>
    <property type="match status" value="1"/>
</dbReference>
<evidence type="ECO:0000256" key="1">
    <source>
        <dbReference type="ARBA" id="ARBA00012493"/>
    </source>
</evidence>
<dbReference type="Pfam" id="PF17921">
    <property type="entry name" value="Integrase_H2C2"/>
    <property type="match status" value="1"/>
</dbReference>
<keyword evidence="6" id="KW-0695">RNA-directed DNA polymerase</keyword>